<dbReference type="InterPro" id="IPR024029">
    <property type="entry name" value="Pyridox_Oxase_FMN-dep"/>
</dbReference>
<sequence>MTGLTGMDDAAVVADHASLRALVGEAGQNVLDKDIGRIDRHAADFIARSPFVLLATSGPDGTCDVSPRGENPGGFLVVDERTIAIPDRPGNRRLDSLTNLIDNPEAGLLFCVPGMEETLRVNGAAQIVTQASLLQQMAVNGRPPTLAIRLRVRELYFHCAKAFRRSGLWKPESWPDRSELPTLGRIVKDQSGTTVPAAVIDAGLAADARTNLY</sequence>
<gene>
    <name evidence="2" type="ORF">Nans01_24840</name>
</gene>
<dbReference type="AlphaFoldDB" id="A0A9W6P6V7"/>
<dbReference type="EMBL" id="BSQG01000003">
    <property type="protein sequence ID" value="GLU48133.1"/>
    <property type="molecule type" value="Genomic_DNA"/>
</dbReference>
<evidence type="ECO:0000313" key="2">
    <source>
        <dbReference type="EMBL" id="GLU48133.1"/>
    </source>
</evidence>
<feature type="domain" description="Pyridoxamine 5'-phosphate oxidase N-terminal" evidence="1">
    <location>
        <begin position="39"/>
        <end position="159"/>
    </location>
</feature>
<dbReference type="Pfam" id="PF01243">
    <property type="entry name" value="PNPOx_N"/>
    <property type="match status" value="1"/>
</dbReference>
<dbReference type="InterPro" id="IPR012349">
    <property type="entry name" value="Split_barrel_FMN-bd"/>
</dbReference>
<protein>
    <submittedName>
        <fullName evidence="2">Pyridoxamine 5'-phosphate oxidase-like FMN-binding protein</fullName>
    </submittedName>
</protein>
<dbReference type="Proteomes" id="UP001165092">
    <property type="component" value="Unassembled WGS sequence"/>
</dbReference>
<accession>A0A9W6P6V7</accession>
<dbReference type="NCBIfam" id="TIGR04025">
    <property type="entry name" value="PPOX_FMN_DR2398"/>
    <property type="match status" value="1"/>
</dbReference>
<dbReference type="RefSeq" id="WP_285759517.1">
    <property type="nucleotide sequence ID" value="NZ_BSQG01000003.1"/>
</dbReference>
<dbReference type="SUPFAM" id="SSF50475">
    <property type="entry name" value="FMN-binding split barrel"/>
    <property type="match status" value="1"/>
</dbReference>
<keyword evidence="3" id="KW-1185">Reference proteome</keyword>
<dbReference type="PANTHER" id="PTHR42815:SF2">
    <property type="entry name" value="FAD-BINDING, PUTATIVE (AFU_ORTHOLOGUE AFUA_6G07600)-RELATED"/>
    <property type="match status" value="1"/>
</dbReference>
<reference evidence="2" key="1">
    <citation type="submission" date="2023-02" db="EMBL/GenBank/DDBJ databases">
        <title>Nocardiopsis ansamitocini NBRC 112285.</title>
        <authorList>
            <person name="Ichikawa N."/>
            <person name="Sato H."/>
            <person name="Tonouchi N."/>
        </authorList>
    </citation>
    <scope>NUCLEOTIDE SEQUENCE</scope>
    <source>
        <strain evidence="2">NBRC 112285</strain>
    </source>
</reference>
<dbReference type="InterPro" id="IPR011576">
    <property type="entry name" value="Pyridox_Oxase_N"/>
</dbReference>
<dbReference type="Gene3D" id="2.30.110.10">
    <property type="entry name" value="Electron Transport, Fmn-binding Protein, Chain A"/>
    <property type="match status" value="1"/>
</dbReference>
<dbReference type="PANTHER" id="PTHR42815">
    <property type="entry name" value="FAD-BINDING, PUTATIVE (AFU_ORTHOLOGUE AFUA_6G07600)-RELATED"/>
    <property type="match status" value="1"/>
</dbReference>
<organism evidence="2 3">
    <name type="scientific">Nocardiopsis ansamitocini</name>
    <dbReference type="NCBI Taxonomy" id="1670832"/>
    <lineage>
        <taxon>Bacteria</taxon>
        <taxon>Bacillati</taxon>
        <taxon>Actinomycetota</taxon>
        <taxon>Actinomycetes</taxon>
        <taxon>Streptosporangiales</taxon>
        <taxon>Nocardiopsidaceae</taxon>
        <taxon>Nocardiopsis</taxon>
    </lineage>
</organism>
<name>A0A9W6P6V7_9ACTN</name>
<comment type="caution">
    <text evidence="2">The sequence shown here is derived from an EMBL/GenBank/DDBJ whole genome shotgun (WGS) entry which is preliminary data.</text>
</comment>
<evidence type="ECO:0000259" key="1">
    <source>
        <dbReference type="Pfam" id="PF01243"/>
    </source>
</evidence>
<proteinExistence type="predicted"/>
<evidence type="ECO:0000313" key="3">
    <source>
        <dbReference type="Proteomes" id="UP001165092"/>
    </source>
</evidence>